<evidence type="ECO:0000256" key="9">
    <source>
        <dbReference type="ARBA" id="ARBA00038372"/>
    </source>
</evidence>
<evidence type="ECO:0000313" key="11">
    <source>
        <dbReference type="EMBL" id="RJE25610.1"/>
    </source>
</evidence>
<dbReference type="GO" id="GO:0046165">
    <property type="term" value="P:alcohol biosynthetic process"/>
    <property type="evidence" value="ECO:0007669"/>
    <property type="project" value="UniProtKB-ARBA"/>
</dbReference>
<dbReference type="GO" id="GO:0008299">
    <property type="term" value="P:isoprenoid biosynthetic process"/>
    <property type="evidence" value="ECO:0007669"/>
    <property type="project" value="UniProtKB-KW"/>
</dbReference>
<proteinExistence type="inferred from homology"/>
<keyword evidence="6" id="KW-0456">Lyase</keyword>
<dbReference type="PANTHER" id="PTHR12001:SF72">
    <property type="entry name" value="THIJ_PFPI FAMILY PROTEIN (AFU_ORTHOLOGUE AFUA_3G01210)-RELATED"/>
    <property type="match status" value="1"/>
</dbReference>
<keyword evidence="12" id="KW-1185">Reference proteome</keyword>
<dbReference type="Proteomes" id="UP000266188">
    <property type="component" value="Unassembled WGS sequence"/>
</dbReference>
<dbReference type="GO" id="GO:0043386">
    <property type="term" value="P:mycotoxin biosynthetic process"/>
    <property type="evidence" value="ECO:0007669"/>
    <property type="project" value="UniProtKB-ARBA"/>
</dbReference>
<name>A0A3A2ZSA8_9EURO</name>
<dbReference type="InterPro" id="IPR000092">
    <property type="entry name" value="Polyprenyl_synt"/>
</dbReference>
<dbReference type="Pfam" id="PF19086">
    <property type="entry name" value="Terpene_syn_C_2"/>
    <property type="match status" value="1"/>
</dbReference>
<comment type="pathway">
    <text evidence="1">Secondary metabolite biosynthesis; terpenoid biosynthesis.</text>
</comment>
<comment type="similarity">
    <text evidence="8">In the C-terminal section; belongs to the FPP/GGPP synthase family.</text>
</comment>
<dbReference type="OrthoDB" id="6921389at2759"/>
<dbReference type="InterPro" id="IPR008949">
    <property type="entry name" value="Isoprenoid_synthase_dom_sf"/>
</dbReference>
<dbReference type="Pfam" id="PF00348">
    <property type="entry name" value="polyprenyl_synt"/>
    <property type="match status" value="1"/>
</dbReference>
<evidence type="ECO:0000256" key="10">
    <source>
        <dbReference type="SAM" id="MobiDB-lite"/>
    </source>
</evidence>
<keyword evidence="5" id="KW-0414">Isoprene biosynthesis</keyword>
<dbReference type="GO" id="GO:0004659">
    <property type="term" value="F:prenyltransferase activity"/>
    <property type="evidence" value="ECO:0007669"/>
    <property type="project" value="InterPro"/>
</dbReference>
<dbReference type="PROSITE" id="PS00444">
    <property type="entry name" value="POLYPRENYL_SYNTHASE_2"/>
    <property type="match status" value="1"/>
</dbReference>
<accession>A0A3A2ZSA8</accession>
<keyword evidence="7" id="KW-0511">Multifunctional enzyme</keyword>
<dbReference type="SUPFAM" id="SSF48576">
    <property type="entry name" value="Terpenoid synthases"/>
    <property type="match status" value="2"/>
</dbReference>
<dbReference type="GO" id="GO:0016829">
    <property type="term" value="F:lyase activity"/>
    <property type="evidence" value="ECO:0007669"/>
    <property type="project" value="UniProtKB-KW"/>
</dbReference>
<evidence type="ECO:0000256" key="2">
    <source>
        <dbReference type="ARBA" id="ARBA00022679"/>
    </source>
</evidence>
<dbReference type="PANTHER" id="PTHR12001">
    <property type="entry name" value="GERANYLGERANYL PYROPHOSPHATE SYNTHASE"/>
    <property type="match status" value="1"/>
</dbReference>
<evidence type="ECO:0000256" key="5">
    <source>
        <dbReference type="ARBA" id="ARBA00023229"/>
    </source>
</evidence>
<sequence>MDTQYAEPVRPEVYKDNPEFTSIFRPRIHQKAEIADHASVQCHLDLYGEECVGSKFGSVNYHAGNFTSLCAPNCLVERLALVSYTIEYAFIHDDETDNAFDEHSIRQENRTLLQALNQSSLDSVLKSEKARRKSEVQAKIAAEFLRLDRVFGNWFLSYWETFAKSMQDVRNLEFESLDDYLAYRVVDAAAIWTTSILRWGSGIYLTAEEERVAAPMSYVAYAALSLTNDLFSWEKEYKSHIENHGNVPLVNAVHIIQISQNLTQSAAQAVIRTEIRVHEQRYAQLSEEYKATPHPSESIIRWLNLLEDSIAGNFVWSLRVPRYREIDRNPYHDHLNAFGNEAVRVLMPPLQILGSATNDGDNNTDDSHPLGNALSGKDFLTGPPMSDGLNDELVLSAYTYINALPSKNVRQILISSLNSWYRVPEKSLLVIETVTNFLHNASLLLDDIQDGSSLRRGKPAAHQIFGVAQTINTATYLMNEALRLIQTLSESAVTIYSGEMRNLHIGQGHDLHWSYHTYVPTPTEYITMVDGSGNGRTISTHMPADEIRSHAKQRLMREVIRELDLNQFATILGRLFQIRDDLQNLSSSDSMAQYTQRKGFCDDFDEGKLSFPLILGLQTPGFSNTDLLSVLKGCHPHGNLPIELKQYLLEQITARGAFLRTRSVLKKLYLELMRELGNAEKKAGSIENWALRLLIMKLDVGDDGTGESNKRSFKNDSESVWKVNQQRAWAGTKRMNGR</sequence>
<keyword evidence="2" id="KW-0808">Transferase</keyword>
<comment type="similarity">
    <text evidence="9">In the N-terminal section; belongs to the terpene synthase family.</text>
</comment>
<feature type="region of interest" description="Disordered" evidence="10">
    <location>
        <begin position="356"/>
        <end position="375"/>
    </location>
</feature>
<evidence type="ECO:0000256" key="1">
    <source>
        <dbReference type="ARBA" id="ARBA00004721"/>
    </source>
</evidence>
<keyword evidence="4" id="KW-0460">Magnesium</keyword>
<gene>
    <name evidence="11" type="ORF">PHISCL_02077</name>
</gene>
<keyword evidence="3" id="KW-0479">Metal-binding</keyword>
<dbReference type="Gene3D" id="1.10.600.10">
    <property type="entry name" value="Farnesyl Diphosphate Synthase"/>
    <property type="match status" value="2"/>
</dbReference>
<evidence type="ECO:0000256" key="6">
    <source>
        <dbReference type="ARBA" id="ARBA00023239"/>
    </source>
</evidence>
<evidence type="ECO:0000256" key="4">
    <source>
        <dbReference type="ARBA" id="ARBA00022842"/>
    </source>
</evidence>
<dbReference type="PROSITE" id="PS00723">
    <property type="entry name" value="POLYPRENYL_SYNTHASE_1"/>
    <property type="match status" value="1"/>
</dbReference>
<dbReference type="InterPro" id="IPR033749">
    <property type="entry name" value="Polyprenyl_synt_CS"/>
</dbReference>
<dbReference type="AlphaFoldDB" id="A0A3A2ZSA8"/>
<dbReference type="EMBL" id="MVGC01000043">
    <property type="protein sequence ID" value="RJE25610.1"/>
    <property type="molecule type" value="Genomic_DNA"/>
</dbReference>
<protein>
    <submittedName>
        <fullName evidence="11">Geranyl-geranyl pyrophosphate</fullName>
    </submittedName>
</protein>
<evidence type="ECO:0000313" key="12">
    <source>
        <dbReference type="Proteomes" id="UP000266188"/>
    </source>
</evidence>
<evidence type="ECO:0000256" key="3">
    <source>
        <dbReference type="ARBA" id="ARBA00022723"/>
    </source>
</evidence>
<evidence type="ECO:0000256" key="8">
    <source>
        <dbReference type="ARBA" id="ARBA00038363"/>
    </source>
</evidence>
<organism evidence="11 12">
    <name type="scientific">Aspergillus sclerotialis</name>
    <dbReference type="NCBI Taxonomy" id="2070753"/>
    <lineage>
        <taxon>Eukaryota</taxon>
        <taxon>Fungi</taxon>
        <taxon>Dikarya</taxon>
        <taxon>Ascomycota</taxon>
        <taxon>Pezizomycotina</taxon>
        <taxon>Eurotiomycetes</taxon>
        <taxon>Eurotiomycetidae</taxon>
        <taxon>Eurotiales</taxon>
        <taxon>Aspergillaceae</taxon>
        <taxon>Aspergillus</taxon>
        <taxon>Aspergillus subgen. Polypaecilum</taxon>
    </lineage>
</organism>
<dbReference type="STRING" id="2070753.A0A3A2ZSA8"/>
<evidence type="ECO:0000256" key="7">
    <source>
        <dbReference type="ARBA" id="ARBA00023268"/>
    </source>
</evidence>
<dbReference type="GO" id="GO:0046872">
    <property type="term" value="F:metal ion binding"/>
    <property type="evidence" value="ECO:0007669"/>
    <property type="project" value="UniProtKB-KW"/>
</dbReference>
<reference evidence="12" key="1">
    <citation type="submission" date="2017-02" db="EMBL/GenBank/DDBJ databases">
        <authorList>
            <person name="Tafer H."/>
            <person name="Lopandic K."/>
        </authorList>
    </citation>
    <scope>NUCLEOTIDE SEQUENCE [LARGE SCALE GENOMIC DNA]</scope>
    <source>
        <strain evidence="12">CBS 366.77</strain>
    </source>
</reference>
<comment type="caution">
    <text evidence="11">The sequence shown here is derived from an EMBL/GenBank/DDBJ whole genome shotgun (WGS) entry which is preliminary data.</text>
</comment>